<accession>A0A0D6MC75</accession>
<feature type="non-terminal residue" evidence="3">
    <location>
        <position position="91"/>
    </location>
</feature>
<dbReference type="InterPro" id="IPR050401">
    <property type="entry name" value="Cyclic_nucleotide_synthase"/>
</dbReference>
<protein>
    <submittedName>
        <fullName evidence="3">Uncharacterized protein</fullName>
    </submittedName>
</protein>
<dbReference type="GO" id="GO:0004383">
    <property type="term" value="F:guanylate cyclase activity"/>
    <property type="evidence" value="ECO:0007669"/>
    <property type="project" value="TreeGrafter"/>
</dbReference>
<dbReference type="GO" id="GO:0007168">
    <property type="term" value="P:receptor guanylyl cyclase signaling pathway"/>
    <property type="evidence" value="ECO:0007669"/>
    <property type="project" value="TreeGrafter"/>
</dbReference>
<dbReference type="PANTHER" id="PTHR11920:SF493">
    <property type="entry name" value="RECEPTOR-TYPE GUANYLATE CYCLASE GCY-22"/>
    <property type="match status" value="1"/>
</dbReference>
<evidence type="ECO:0000313" key="4">
    <source>
        <dbReference type="Proteomes" id="UP000054495"/>
    </source>
</evidence>
<gene>
    <name evidence="3" type="ORF">ANCCEY_02488</name>
</gene>
<evidence type="ECO:0000313" key="3">
    <source>
        <dbReference type="EMBL" id="EPB78422.1"/>
    </source>
</evidence>
<organism evidence="3 4">
    <name type="scientific">Ancylostoma ceylanicum</name>
    <dbReference type="NCBI Taxonomy" id="53326"/>
    <lineage>
        <taxon>Eukaryota</taxon>
        <taxon>Metazoa</taxon>
        <taxon>Ecdysozoa</taxon>
        <taxon>Nematoda</taxon>
        <taxon>Chromadorea</taxon>
        <taxon>Rhabditida</taxon>
        <taxon>Rhabditina</taxon>
        <taxon>Rhabditomorpha</taxon>
        <taxon>Strongyloidea</taxon>
        <taxon>Ancylostomatidae</taxon>
        <taxon>Ancylostomatinae</taxon>
        <taxon>Ancylostoma</taxon>
    </lineage>
</organism>
<keyword evidence="2" id="KW-0456">Lyase</keyword>
<dbReference type="GO" id="GO:0000166">
    <property type="term" value="F:nucleotide binding"/>
    <property type="evidence" value="ECO:0007669"/>
    <property type="project" value="UniProtKB-KW"/>
</dbReference>
<dbReference type="GO" id="GO:0001653">
    <property type="term" value="F:peptide receptor activity"/>
    <property type="evidence" value="ECO:0007669"/>
    <property type="project" value="TreeGrafter"/>
</dbReference>
<sequence length="91" mass="10566">MPPTKEGDIYRSSNLMDHVFNVLEQYASNLEEEVRLRFGSDSLRSSKDEGTDGREEEKRHFVVQNATKVVNLLNDLYTVFDAIIDEHDVYK</sequence>
<reference evidence="3 4" key="1">
    <citation type="submission" date="2013-05" db="EMBL/GenBank/DDBJ databases">
        <title>Draft genome of the parasitic nematode Anyclostoma ceylanicum.</title>
        <authorList>
            <person name="Mitreva M."/>
        </authorList>
    </citation>
    <scope>NUCLEOTIDE SEQUENCE [LARGE SCALE GENOMIC DNA]</scope>
</reference>
<keyword evidence="4" id="KW-1185">Reference proteome</keyword>
<keyword evidence="1" id="KW-0547">Nucleotide-binding</keyword>
<proteinExistence type="predicted"/>
<evidence type="ECO:0000256" key="1">
    <source>
        <dbReference type="ARBA" id="ARBA00022741"/>
    </source>
</evidence>
<name>A0A0D6MC75_9BILA</name>
<dbReference type="EMBL" id="KE124812">
    <property type="protein sequence ID" value="EPB78422.1"/>
    <property type="molecule type" value="Genomic_DNA"/>
</dbReference>
<dbReference type="GO" id="GO:0004016">
    <property type="term" value="F:adenylate cyclase activity"/>
    <property type="evidence" value="ECO:0007669"/>
    <property type="project" value="TreeGrafter"/>
</dbReference>
<dbReference type="Proteomes" id="UP000054495">
    <property type="component" value="Unassembled WGS sequence"/>
</dbReference>
<dbReference type="PANTHER" id="PTHR11920">
    <property type="entry name" value="GUANYLYL CYCLASE"/>
    <property type="match status" value="1"/>
</dbReference>
<evidence type="ECO:0000256" key="2">
    <source>
        <dbReference type="ARBA" id="ARBA00023239"/>
    </source>
</evidence>
<dbReference type="AlphaFoldDB" id="A0A0D6MC75"/>
<dbReference type="GO" id="GO:0005886">
    <property type="term" value="C:plasma membrane"/>
    <property type="evidence" value="ECO:0007669"/>
    <property type="project" value="TreeGrafter"/>
</dbReference>